<feature type="transmembrane region" description="Helical" evidence="6">
    <location>
        <begin position="75"/>
        <end position="94"/>
    </location>
</feature>
<keyword evidence="5" id="KW-0297">G-protein coupled receptor</keyword>
<evidence type="ECO:0000313" key="9">
    <source>
        <dbReference type="EnsemblMetazoa" id="CapteP209520"/>
    </source>
</evidence>
<dbReference type="EMBL" id="AMQN01013213">
    <property type="status" value="NOT_ANNOTATED_CDS"/>
    <property type="molecule type" value="Genomic_DNA"/>
</dbReference>
<dbReference type="STRING" id="283909.R7TG14"/>
<dbReference type="OMA" id="CYDYSET"/>
<protein>
    <recommendedName>
        <fullName evidence="7">G-protein coupled receptors family 1 profile domain-containing protein</fullName>
    </recommendedName>
</protein>
<dbReference type="InterPro" id="IPR017452">
    <property type="entry name" value="GPCR_Rhodpsn_7TM"/>
</dbReference>
<gene>
    <name evidence="8" type="ORF">CAPTEDRAFT_209520</name>
</gene>
<keyword evidence="3 6" id="KW-1133">Transmembrane helix</keyword>
<dbReference type="InterPro" id="IPR000276">
    <property type="entry name" value="GPCR_Rhodpsn"/>
</dbReference>
<feature type="transmembrane region" description="Helical" evidence="6">
    <location>
        <begin position="155"/>
        <end position="172"/>
    </location>
</feature>
<feature type="transmembrane region" description="Helical" evidence="6">
    <location>
        <begin position="266"/>
        <end position="286"/>
    </location>
</feature>
<name>R7TG14_CAPTE</name>
<evidence type="ECO:0000313" key="10">
    <source>
        <dbReference type="Proteomes" id="UP000014760"/>
    </source>
</evidence>
<comment type="subcellular location">
    <subcellularLocation>
        <location evidence="1">Membrane</location>
    </subcellularLocation>
</comment>
<dbReference type="PROSITE" id="PS50262">
    <property type="entry name" value="G_PROTEIN_RECEP_F1_2"/>
    <property type="match status" value="1"/>
</dbReference>
<evidence type="ECO:0000256" key="5">
    <source>
        <dbReference type="RuleBase" id="RU000688"/>
    </source>
</evidence>
<evidence type="ECO:0000259" key="7">
    <source>
        <dbReference type="PROSITE" id="PS50262"/>
    </source>
</evidence>
<comment type="similarity">
    <text evidence="5">Belongs to the G-protein coupled receptor 1 family.</text>
</comment>
<evidence type="ECO:0000256" key="1">
    <source>
        <dbReference type="ARBA" id="ARBA00004370"/>
    </source>
</evidence>
<keyword evidence="10" id="KW-1185">Reference proteome</keyword>
<reference evidence="10" key="1">
    <citation type="submission" date="2012-12" db="EMBL/GenBank/DDBJ databases">
        <authorList>
            <person name="Hellsten U."/>
            <person name="Grimwood J."/>
            <person name="Chapman J.A."/>
            <person name="Shapiro H."/>
            <person name="Aerts A."/>
            <person name="Otillar R.P."/>
            <person name="Terry A.Y."/>
            <person name="Boore J.L."/>
            <person name="Simakov O."/>
            <person name="Marletaz F."/>
            <person name="Cho S.-J."/>
            <person name="Edsinger-Gonzales E."/>
            <person name="Havlak P."/>
            <person name="Kuo D.-H."/>
            <person name="Larsson T."/>
            <person name="Lv J."/>
            <person name="Arendt D."/>
            <person name="Savage R."/>
            <person name="Osoegawa K."/>
            <person name="de Jong P."/>
            <person name="Lindberg D.R."/>
            <person name="Seaver E.C."/>
            <person name="Weisblat D.A."/>
            <person name="Putnam N.H."/>
            <person name="Grigoriev I.V."/>
            <person name="Rokhsar D.S."/>
        </authorList>
    </citation>
    <scope>NUCLEOTIDE SEQUENCE</scope>
    <source>
        <strain evidence="10">I ESC-2004</strain>
    </source>
</reference>
<evidence type="ECO:0000256" key="4">
    <source>
        <dbReference type="ARBA" id="ARBA00023136"/>
    </source>
</evidence>
<feature type="transmembrane region" description="Helical" evidence="6">
    <location>
        <begin position="114"/>
        <end position="134"/>
    </location>
</feature>
<dbReference type="HOGENOM" id="CLU_009579_24_7_1"/>
<accession>R7TG14</accession>
<evidence type="ECO:0000256" key="2">
    <source>
        <dbReference type="ARBA" id="ARBA00022692"/>
    </source>
</evidence>
<feature type="domain" description="G-protein coupled receptors family 1 profile" evidence="7">
    <location>
        <begin position="57"/>
        <end position="325"/>
    </location>
</feature>
<reference evidence="8 10" key="2">
    <citation type="journal article" date="2013" name="Nature">
        <title>Insights into bilaterian evolution from three spiralian genomes.</title>
        <authorList>
            <person name="Simakov O."/>
            <person name="Marletaz F."/>
            <person name="Cho S.J."/>
            <person name="Edsinger-Gonzales E."/>
            <person name="Havlak P."/>
            <person name="Hellsten U."/>
            <person name="Kuo D.H."/>
            <person name="Larsson T."/>
            <person name="Lv J."/>
            <person name="Arendt D."/>
            <person name="Savage R."/>
            <person name="Osoegawa K."/>
            <person name="de Jong P."/>
            <person name="Grimwood J."/>
            <person name="Chapman J.A."/>
            <person name="Shapiro H."/>
            <person name="Aerts A."/>
            <person name="Otillar R.P."/>
            <person name="Terry A.Y."/>
            <person name="Boore J.L."/>
            <person name="Grigoriev I.V."/>
            <person name="Lindberg D.R."/>
            <person name="Seaver E.C."/>
            <person name="Weisblat D.A."/>
            <person name="Putnam N.H."/>
            <person name="Rokhsar D.S."/>
        </authorList>
    </citation>
    <scope>NUCLEOTIDE SEQUENCE</scope>
    <source>
        <strain evidence="8 10">I ESC-2004</strain>
    </source>
</reference>
<dbReference type="PROSITE" id="PS00237">
    <property type="entry name" value="G_PROTEIN_RECEP_F1_1"/>
    <property type="match status" value="1"/>
</dbReference>
<evidence type="ECO:0000256" key="3">
    <source>
        <dbReference type="ARBA" id="ARBA00022989"/>
    </source>
</evidence>
<dbReference type="Pfam" id="PF00001">
    <property type="entry name" value="7tm_1"/>
    <property type="match status" value="1"/>
</dbReference>
<feature type="transmembrane region" description="Helical" evidence="6">
    <location>
        <begin position="44"/>
        <end position="63"/>
    </location>
</feature>
<evidence type="ECO:0000256" key="6">
    <source>
        <dbReference type="SAM" id="Phobius"/>
    </source>
</evidence>
<dbReference type="PANTHER" id="PTHR46641">
    <property type="entry name" value="FMRFAMIDE RECEPTOR-RELATED"/>
    <property type="match status" value="1"/>
</dbReference>
<dbReference type="AlphaFoldDB" id="R7TG14"/>
<dbReference type="Proteomes" id="UP000014760">
    <property type="component" value="Unassembled WGS sequence"/>
</dbReference>
<keyword evidence="2 5" id="KW-0812">Transmembrane</keyword>
<keyword evidence="5" id="KW-0807">Transducer</keyword>
<dbReference type="OrthoDB" id="10011262at2759"/>
<reference evidence="9" key="3">
    <citation type="submission" date="2015-06" db="UniProtKB">
        <authorList>
            <consortium name="EnsemblMetazoa"/>
        </authorList>
    </citation>
    <scope>IDENTIFICATION</scope>
</reference>
<dbReference type="Gene3D" id="1.20.1070.10">
    <property type="entry name" value="Rhodopsin 7-helix transmembrane proteins"/>
    <property type="match status" value="1"/>
</dbReference>
<keyword evidence="5" id="KW-0675">Receptor</keyword>
<dbReference type="GO" id="GO:0004930">
    <property type="term" value="F:G protein-coupled receptor activity"/>
    <property type="evidence" value="ECO:0007669"/>
    <property type="project" value="UniProtKB-KW"/>
</dbReference>
<dbReference type="InterPro" id="IPR052954">
    <property type="entry name" value="GPCR-Ligand_Int"/>
</dbReference>
<organism evidence="8">
    <name type="scientific">Capitella teleta</name>
    <name type="common">Polychaete worm</name>
    <dbReference type="NCBI Taxonomy" id="283909"/>
    <lineage>
        <taxon>Eukaryota</taxon>
        <taxon>Metazoa</taxon>
        <taxon>Spiralia</taxon>
        <taxon>Lophotrochozoa</taxon>
        <taxon>Annelida</taxon>
        <taxon>Polychaeta</taxon>
        <taxon>Sedentaria</taxon>
        <taxon>Scolecida</taxon>
        <taxon>Capitellidae</taxon>
        <taxon>Capitella</taxon>
    </lineage>
</organism>
<evidence type="ECO:0000313" key="8">
    <source>
        <dbReference type="EMBL" id="ELT92664.1"/>
    </source>
</evidence>
<dbReference type="GO" id="GO:0016020">
    <property type="term" value="C:membrane"/>
    <property type="evidence" value="ECO:0007669"/>
    <property type="project" value="UniProtKB-SubCell"/>
</dbReference>
<keyword evidence="4 6" id="KW-0472">Membrane</keyword>
<dbReference type="PRINTS" id="PR00237">
    <property type="entry name" value="GPCRRHODOPSN"/>
</dbReference>
<dbReference type="EnsemblMetazoa" id="CapteT209520">
    <property type="protein sequence ID" value="CapteP209520"/>
    <property type="gene ID" value="CapteG209520"/>
</dbReference>
<dbReference type="SUPFAM" id="SSF81321">
    <property type="entry name" value="Family A G protein-coupled receptor-like"/>
    <property type="match status" value="1"/>
</dbReference>
<sequence>MDFRCGRISIPEPDNCSGADNLSLNTGFIVAPDDSSAFKVSVELYLIGTISLLGVLGNCLSALVLRRDRERRESLLLLQVLALADGVYLVAALFKYPLKYLINEYAYQHIQLGAFPLLKTSQTICIWTMVLVTIDRYVYVCHPLRAQRLFTRRSRRLWALGIFVAGVLYNLPRFFDSCISTFILPCGRKHIAAMVYRTAFANTVYYILYRHALYILLLYAVPLTILACLNCRLVRAIRRSRKQHAHCVHTAYPHDPTTHDNNATTFLVTIVVIFLICESLEPVIHLLSFMESQLGVRVMSFNYMNIYTVSALLMVVNSSVNFVIYVVLGQRFRRILKETFKQSFLTTTSFLTRETVPLQQQQPLQQHKQHTQDKHGRCLEDQLM</sequence>
<dbReference type="CDD" id="cd14978">
    <property type="entry name" value="7tmA_FMRFamide_R-like"/>
    <property type="match status" value="1"/>
</dbReference>
<feature type="transmembrane region" description="Helical" evidence="6">
    <location>
        <begin position="306"/>
        <end position="328"/>
    </location>
</feature>
<dbReference type="EMBL" id="KB310044">
    <property type="protein sequence ID" value="ELT92664.1"/>
    <property type="molecule type" value="Genomic_DNA"/>
</dbReference>
<dbReference type="PANTHER" id="PTHR46641:SF2">
    <property type="entry name" value="FMRFAMIDE RECEPTOR"/>
    <property type="match status" value="1"/>
</dbReference>
<feature type="transmembrane region" description="Helical" evidence="6">
    <location>
        <begin position="212"/>
        <end position="234"/>
    </location>
</feature>
<proteinExistence type="inferred from homology"/>